<reference evidence="1 2" key="1">
    <citation type="submission" date="2019-08" db="EMBL/GenBank/DDBJ databases">
        <title>Bacillus genomes from the desert of Cuatro Cienegas, Coahuila.</title>
        <authorList>
            <person name="Olmedo-Alvarez G."/>
        </authorList>
    </citation>
    <scope>NUCLEOTIDE SEQUENCE [LARGE SCALE GENOMIC DNA]</scope>
    <source>
        <strain evidence="1 2">CH108_3D</strain>
    </source>
</reference>
<organism evidence="1 2">
    <name type="scientific">Rossellomorea marisflavi</name>
    <dbReference type="NCBI Taxonomy" id="189381"/>
    <lineage>
        <taxon>Bacteria</taxon>
        <taxon>Bacillati</taxon>
        <taxon>Bacillota</taxon>
        <taxon>Bacilli</taxon>
        <taxon>Bacillales</taxon>
        <taxon>Bacillaceae</taxon>
        <taxon>Rossellomorea</taxon>
    </lineage>
</organism>
<accession>A0A5D4RY66</accession>
<name>A0A5D4RY66_9BACI</name>
<protein>
    <submittedName>
        <fullName evidence="1">Uncharacterized protein</fullName>
    </submittedName>
</protein>
<dbReference type="Proteomes" id="UP000322997">
    <property type="component" value="Unassembled WGS sequence"/>
</dbReference>
<comment type="caution">
    <text evidence="1">The sequence shown here is derived from an EMBL/GenBank/DDBJ whole genome shotgun (WGS) entry which is preliminary data.</text>
</comment>
<gene>
    <name evidence="1" type="ORF">FZC83_01830</name>
</gene>
<proteinExistence type="predicted"/>
<evidence type="ECO:0000313" key="1">
    <source>
        <dbReference type="EMBL" id="TYS56335.1"/>
    </source>
</evidence>
<dbReference type="AlphaFoldDB" id="A0A5D4RY66"/>
<evidence type="ECO:0000313" key="2">
    <source>
        <dbReference type="Proteomes" id="UP000322997"/>
    </source>
</evidence>
<sequence length="110" mass="12366">MSNFDFKFVVGDTVTINETDKKGTIVTRKVEETARSITYRYQVDAGGYHKGWYEDSQLSHDNGLPEASLVAKIIAIKSRIDYCLDTKDFLSLPDLHTELLELQGGEHGNV</sequence>
<dbReference type="EMBL" id="VTEQ01000001">
    <property type="protein sequence ID" value="TYS56335.1"/>
    <property type="molecule type" value="Genomic_DNA"/>
</dbReference>
<dbReference type="RefSeq" id="WP_148984369.1">
    <property type="nucleotide sequence ID" value="NZ_JBNILK010000001.1"/>
</dbReference>